<proteinExistence type="evidence at transcript level"/>
<evidence type="ECO:0000313" key="2">
    <source>
        <dbReference type="EMBL" id="BAB03580.1"/>
    </source>
</evidence>
<keyword evidence="1" id="KW-0812">Transmembrane</keyword>
<keyword evidence="1" id="KW-0472">Membrane</keyword>
<dbReference type="EMBL" id="AB046662">
    <property type="protein sequence ID" value="BAB03580.1"/>
    <property type="molecule type" value="mRNA"/>
</dbReference>
<feature type="transmembrane region" description="Helical" evidence="1">
    <location>
        <begin position="7"/>
        <end position="27"/>
    </location>
</feature>
<dbReference type="AlphaFoldDB" id="Q9MZY5"/>
<keyword evidence="1" id="KW-1133">Transmembrane helix</keyword>
<organism evidence="2">
    <name type="scientific">Macaca fascicularis</name>
    <name type="common">Crab-eating macaque</name>
    <name type="synonym">Cynomolgus monkey</name>
    <dbReference type="NCBI Taxonomy" id="9541"/>
    <lineage>
        <taxon>Eukaryota</taxon>
        <taxon>Metazoa</taxon>
        <taxon>Chordata</taxon>
        <taxon>Craniata</taxon>
        <taxon>Vertebrata</taxon>
        <taxon>Euteleostomi</taxon>
        <taxon>Mammalia</taxon>
        <taxon>Eutheria</taxon>
        <taxon>Euarchontoglires</taxon>
        <taxon>Primates</taxon>
        <taxon>Haplorrhini</taxon>
        <taxon>Catarrhini</taxon>
        <taxon>Cercopithecidae</taxon>
        <taxon>Cercopithecinae</taxon>
        <taxon>Macaca</taxon>
    </lineage>
</organism>
<evidence type="ECO:0000256" key="1">
    <source>
        <dbReference type="SAM" id="Phobius"/>
    </source>
</evidence>
<sequence length="41" mass="4909">MLFSLQLVSNWVIICTSFCKFTIIYMYNTSHGLNWKSKVKY</sequence>
<protein>
    <submittedName>
        <fullName evidence="2">Uncharacterized protein</fullName>
    </submittedName>
</protein>
<accession>Q9MZY5</accession>
<name>Q9MZY5_MACFA</name>
<reference evidence="2" key="1">
    <citation type="submission" date="2000-07" db="EMBL/GenBank/DDBJ databases">
        <title>Isolation of full-length cDNA clones from macaque brain cDNA libraries.</title>
        <authorList>
            <person name="Osada N."/>
            <person name="Hida M."/>
            <person name="Kusuda J."/>
            <person name="Tanuma R."/>
            <person name="Iseki K."/>
            <person name="Hirai M."/>
            <person name="Terao K."/>
            <person name="Suzuki Y."/>
            <person name="Sugano S."/>
            <person name="Hashimoto K."/>
        </authorList>
    </citation>
    <scope>NUCLEOTIDE SEQUENCE</scope>
    <source>
        <tissue evidence="2">Cerebellum cortex</tissue>
    </source>
</reference>